<dbReference type="RefSeq" id="WP_275229371.1">
    <property type="nucleotide sequence ID" value="NZ_JARESE010000056.1"/>
</dbReference>
<sequence length="249" mass="26940">MLPAPSGYQPGSPRQRAVSITLSACIILIALLLALLQTQVKPAPEARQVTTTFDVEGRPAGGATPEKRKQKAARKQPEPRARERPVPQPPQPRPIEQPKIEDPLEPAFIRLSRRDFAAGDIGGMRASGAAGGARGNDNAAAAYGPGEGPGGVQLYDAEWYRKPTDAQLATYMPQNAPREGWGLIACRTVENYRVEDCQILGESPRGSGFGRAVQNAAWQFLVLPPRINSKPQIGTWVRIRITYEGRSAG</sequence>
<reference evidence="3 4" key="1">
    <citation type="submission" date="2023-03" db="EMBL/GenBank/DDBJ databases">
        <title>NovoSphingobium album sp. nov. isolated from polycyclic aromatic hydrocarbons- and heavy-metal polluted soil.</title>
        <authorList>
            <person name="Liu Z."/>
            <person name="Wang K."/>
        </authorList>
    </citation>
    <scope>NUCLEOTIDE SEQUENCE [LARGE SCALE GENOMIC DNA]</scope>
    <source>
        <strain evidence="3 4">H3SJ31-1</strain>
    </source>
</reference>
<evidence type="ECO:0000313" key="3">
    <source>
        <dbReference type="EMBL" id="MDE8653260.1"/>
    </source>
</evidence>
<accession>A0ABT5WTP7</accession>
<evidence type="ECO:0008006" key="5">
    <source>
        <dbReference type="Google" id="ProtNLM"/>
    </source>
</evidence>
<feature type="compositionally biased region" description="Basic and acidic residues" evidence="1">
    <location>
        <begin position="75"/>
        <end position="85"/>
    </location>
</feature>
<keyword evidence="2" id="KW-0472">Membrane</keyword>
<gene>
    <name evidence="3" type="ORF">PYV00_16290</name>
</gene>
<feature type="region of interest" description="Disordered" evidence="1">
    <location>
        <begin position="51"/>
        <end position="104"/>
    </location>
</feature>
<evidence type="ECO:0000313" key="4">
    <source>
        <dbReference type="Proteomes" id="UP001216253"/>
    </source>
</evidence>
<evidence type="ECO:0000256" key="1">
    <source>
        <dbReference type="SAM" id="MobiDB-lite"/>
    </source>
</evidence>
<keyword evidence="2" id="KW-1133">Transmembrane helix</keyword>
<feature type="compositionally biased region" description="Pro residues" evidence="1">
    <location>
        <begin position="86"/>
        <end position="95"/>
    </location>
</feature>
<evidence type="ECO:0000256" key="2">
    <source>
        <dbReference type="SAM" id="Phobius"/>
    </source>
</evidence>
<dbReference type="EMBL" id="JARESE010000056">
    <property type="protein sequence ID" value="MDE8653260.1"/>
    <property type="molecule type" value="Genomic_DNA"/>
</dbReference>
<organism evidence="3 4">
    <name type="scientific">Novosphingobium album</name>
    <name type="common">ex Liu et al. 2023</name>
    <dbReference type="NCBI Taxonomy" id="3031130"/>
    <lineage>
        <taxon>Bacteria</taxon>
        <taxon>Pseudomonadati</taxon>
        <taxon>Pseudomonadota</taxon>
        <taxon>Alphaproteobacteria</taxon>
        <taxon>Sphingomonadales</taxon>
        <taxon>Sphingomonadaceae</taxon>
        <taxon>Novosphingobium</taxon>
    </lineage>
</organism>
<dbReference type="Proteomes" id="UP001216253">
    <property type="component" value="Unassembled WGS sequence"/>
</dbReference>
<protein>
    <recommendedName>
        <fullName evidence="5">Energy transducer TonB</fullName>
    </recommendedName>
</protein>
<comment type="caution">
    <text evidence="3">The sequence shown here is derived from an EMBL/GenBank/DDBJ whole genome shotgun (WGS) entry which is preliminary data.</text>
</comment>
<proteinExistence type="predicted"/>
<feature type="transmembrane region" description="Helical" evidence="2">
    <location>
        <begin position="17"/>
        <end position="36"/>
    </location>
</feature>
<keyword evidence="2" id="KW-0812">Transmembrane</keyword>
<name>A0ABT5WTP7_9SPHN</name>
<keyword evidence="4" id="KW-1185">Reference proteome</keyword>